<reference evidence="2 3" key="1">
    <citation type="submission" date="2023-05" db="EMBL/GenBank/DDBJ databases">
        <title>Gordonibacter KGMB12511T sp. nov., isolated from faeces of healthy Korean.</title>
        <authorList>
            <person name="Kim H.S."/>
            <person name="Kim J.-S."/>
            <person name="Suh M.K."/>
            <person name="Eom M.K."/>
            <person name="Do H.E."/>
            <person name="Lee J.-S."/>
        </authorList>
    </citation>
    <scope>NUCLEOTIDE SEQUENCE [LARGE SCALE GENOMIC DNA]</scope>
    <source>
        <strain evidence="2 3">KGMB12511</strain>
    </source>
</reference>
<accession>A0ABT7DL29</accession>
<evidence type="ECO:0000313" key="2">
    <source>
        <dbReference type="EMBL" id="MDJ1650241.1"/>
    </source>
</evidence>
<feature type="transmembrane region" description="Helical" evidence="1">
    <location>
        <begin position="6"/>
        <end position="25"/>
    </location>
</feature>
<dbReference type="RefSeq" id="WP_283831593.1">
    <property type="nucleotide sequence ID" value="NZ_JASJEU010000012.1"/>
</dbReference>
<sequence>MNTVLEILYAYAAVATIMSFLHDLWTDYKSDGRSRKGPREKLK</sequence>
<keyword evidence="1" id="KW-0472">Membrane</keyword>
<organism evidence="2 3">
    <name type="scientific">Gordonibacter faecis</name>
    <dbReference type="NCBI Taxonomy" id="3047475"/>
    <lineage>
        <taxon>Bacteria</taxon>
        <taxon>Bacillati</taxon>
        <taxon>Actinomycetota</taxon>
        <taxon>Coriobacteriia</taxon>
        <taxon>Eggerthellales</taxon>
        <taxon>Eggerthellaceae</taxon>
        <taxon>Gordonibacter</taxon>
    </lineage>
</organism>
<evidence type="ECO:0000313" key="3">
    <source>
        <dbReference type="Proteomes" id="UP001232750"/>
    </source>
</evidence>
<name>A0ABT7DL29_9ACTN</name>
<gene>
    <name evidence="2" type="ORF">QNJ86_05475</name>
</gene>
<evidence type="ECO:0000256" key="1">
    <source>
        <dbReference type="SAM" id="Phobius"/>
    </source>
</evidence>
<dbReference type="Proteomes" id="UP001232750">
    <property type="component" value="Unassembled WGS sequence"/>
</dbReference>
<keyword evidence="1" id="KW-0812">Transmembrane</keyword>
<protein>
    <submittedName>
        <fullName evidence="2">Uncharacterized protein</fullName>
    </submittedName>
</protein>
<proteinExistence type="predicted"/>
<comment type="caution">
    <text evidence="2">The sequence shown here is derived from an EMBL/GenBank/DDBJ whole genome shotgun (WGS) entry which is preliminary data.</text>
</comment>
<keyword evidence="1" id="KW-1133">Transmembrane helix</keyword>
<keyword evidence="3" id="KW-1185">Reference proteome</keyword>
<dbReference type="EMBL" id="JASJEU010000012">
    <property type="protein sequence ID" value="MDJ1650241.1"/>
    <property type="molecule type" value="Genomic_DNA"/>
</dbReference>